<comment type="caution">
    <text evidence="2">The sequence shown here is derived from an EMBL/GenBank/DDBJ whole genome shotgun (WGS) entry which is preliminary data.</text>
</comment>
<gene>
    <name evidence="2" type="ORF">CLHUN_25350</name>
</gene>
<evidence type="ECO:0000313" key="3">
    <source>
        <dbReference type="Proteomes" id="UP000191554"/>
    </source>
</evidence>
<proteinExistence type="predicted"/>
<organism evidence="2 3">
    <name type="scientific">Ruminiclostridium hungatei</name>
    <name type="common">Clostridium hungatei</name>
    <dbReference type="NCBI Taxonomy" id="48256"/>
    <lineage>
        <taxon>Bacteria</taxon>
        <taxon>Bacillati</taxon>
        <taxon>Bacillota</taxon>
        <taxon>Clostridia</taxon>
        <taxon>Eubacteriales</taxon>
        <taxon>Oscillospiraceae</taxon>
        <taxon>Ruminiclostridium</taxon>
    </lineage>
</organism>
<feature type="region of interest" description="Disordered" evidence="1">
    <location>
        <begin position="1"/>
        <end position="29"/>
    </location>
</feature>
<dbReference type="Proteomes" id="UP000191554">
    <property type="component" value="Unassembled WGS sequence"/>
</dbReference>
<dbReference type="STRING" id="48256.CLHUN_25350"/>
<sequence length="59" mass="6778">MDNGNLINKENEKYTNGNMQNGLNNDKKNGQYIDEFASTLPQWNLVPPTTVIKRVKRVI</sequence>
<dbReference type="AlphaFoldDB" id="A0A1V4SK22"/>
<dbReference type="EMBL" id="MZGX01000016">
    <property type="protein sequence ID" value="OPX43597.1"/>
    <property type="molecule type" value="Genomic_DNA"/>
</dbReference>
<dbReference type="RefSeq" id="WP_080064958.1">
    <property type="nucleotide sequence ID" value="NZ_MZGX01000016.1"/>
</dbReference>
<protein>
    <submittedName>
        <fullName evidence="2">Uncharacterized protein</fullName>
    </submittedName>
</protein>
<name>A0A1V4SK22_RUMHU</name>
<keyword evidence="3" id="KW-1185">Reference proteome</keyword>
<reference evidence="2 3" key="1">
    <citation type="submission" date="2017-03" db="EMBL/GenBank/DDBJ databases">
        <title>Genome sequence of Clostridium hungatei DSM 14427.</title>
        <authorList>
            <person name="Poehlein A."/>
            <person name="Daniel R."/>
        </authorList>
    </citation>
    <scope>NUCLEOTIDE SEQUENCE [LARGE SCALE GENOMIC DNA]</scope>
    <source>
        <strain evidence="2 3">DSM 14427</strain>
    </source>
</reference>
<evidence type="ECO:0000256" key="1">
    <source>
        <dbReference type="SAM" id="MobiDB-lite"/>
    </source>
</evidence>
<feature type="compositionally biased region" description="Polar residues" evidence="1">
    <location>
        <begin position="1"/>
        <end position="24"/>
    </location>
</feature>
<accession>A0A1V4SK22</accession>
<evidence type="ECO:0000313" key="2">
    <source>
        <dbReference type="EMBL" id="OPX43597.1"/>
    </source>
</evidence>